<keyword evidence="3" id="KW-0812">Transmembrane</keyword>
<evidence type="ECO:0000313" key="6">
    <source>
        <dbReference type="Proteomes" id="UP000460435"/>
    </source>
</evidence>
<name>A0A7K3M2F9_9ACTN</name>
<evidence type="ECO:0000256" key="1">
    <source>
        <dbReference type="ARBA" id="ARBA00006068"/>
    </source>
</evidence>
<dbReference type="InterPro" id="IPR050922">
    <property type="entry name" value="LytR/CpsA/Psr_CW_biosynth"/>
</dbReference>
<comment type="similarity">
    <text evidence="1">Belongs to the LytR/CpsA/Psr (LCP) family.</text>
</comment>
<organism evidence="5 6">
    <name type="scientific">Phytoactinopolyspora mesophila</name>
    <dbReference type="NCBI Taxonomy" id="2650750"/>
    <lineage>
        <taxon>Bacteria</taxon>
        <taxon>Bacillati</taxon>
        <taxon>Actinomycetota</taxon>
        <taxon>Actinomycetes</taxon>
        <taxon>Jiangellales</taxon>
        <taxon>Jiangellaceae</taxon>
        <taxon>Phytoactinopolyspora</taxon>
    </lineage>
</organism>
<keyword evidence="6" id="KW-1185">Reference proteome</keyword>
<evidence type="ECO:0000256" key="2">
    <source>
        <dbReference type="SAM" id="MobiDB-lite"/>
    </source>
</evidence>
<evidence type="ECO:0000259" key="4">
    <source>
        <dbReference type="Pfam" id="PF03816"/>
    </source>
</evidence>
<keyword evidence="3" id="KW-1133">Transmembrane helix</keyword>
<dbReference type="EMBL" id="WLZY01000003">
    <property type="protein sequence ID" value="NDL57439.1"/>
    <property type="molecule type" value="Genomic_DNA"/>
</dbReference>
<gene>
    <name evidence="5" type="ORF">F7O44_10180</name>
</gene>
<feature type="transmembrane region" description="Helical" evidence="3">
    <location>
        <begin position="101"/>
        <end position="122"/>
    </location>
</feature>
<reference evidence="5 6" key="1">
    <citation type="submission" date="2019-11" db="EMBL/GenBank/DDBJ databases">
        <authorList>
            <person name="Li X.-J."/>
            <person name="Feng X.-M."/>
        </authorList>
    </citation>
    <scope>NUCLEOTIDE SEQUENCE [LARGE SCALE GENOMIC DNA]</scope>
    <source>
        <strain evidence="5 6">XMNu-373</strain>
    </source>
</reference>
<comment type="caution">
    <text evidence="5">The sequence shown here is derived from an EMBL/GenBank/DDBJ whole genome shotgun (WGS) entry which is preliminary data.</text>
</comment>
<keyword evidence="3" id="KW-0472">Membrane</keyword>
<evidence type="ECO:0000256" key="3">
    <source>
        <dbReference type="SAM" id="Phobius"/>
    </source>
</evidence>
<accession>A0A7K3M2F9</accession>
<feature type="region of interest" description="Disordered" evidence="2">
    <location>
        <begin position="444"/>
        <end position="516"/>
    </location>
</feature>
<sequence length="516" mass="55291">MAPTTRTRGSIRDPRRPARRPRVSVREQRAEATRFRRSITLLGMSVVAPGSAQLVKGNRQVGKVALYAWGAVIAIVLLVAWRTSMNDLAKMAVRPWLLTSFQILAFMLALAWVLIIIDAWRLGHPPGLNRKHRLIMVAATLVVAVLVSTPFVVAARYAEAAHDMVVSMFPSGEVAAASNGRLNILLLGLDSGDGRDGTRPDSIHVVSVDVLTGEPALISLPRNLEKARFPSGTPAAAEFPDGFSGDGDRSEYLLNASWTYGEANPELFDGPSGPGPTAVKQAVEGTLGIKMHYYVAVDLMGFRNLVDALGGITINVEEELPIGDKGRVLETGVQELDGYHALWYARSRESTSDYDRMARQRCVLGAFMNEADPRNVLVNFLELADASADMVTTDIPREDLGNLVDLAFDARGQELMSLQLVPPLVVPADPDFALIAEQTADLLDGVGRPNDDVSLAGTDETQPGDAGSGSGPSPAPDQTDADDTTAEASDDEESAGSGEPEDEDALTDVSSVCSYE</sequence>
<dbReference type="InterPro" id="IPR004474">
    <property type="entry name" value="LytR_CpsA_psr"/>
</dbReference>
<dbReference type="PANTHER" id="PTHR33392">
    <property type="entry name" value="POLYISOPRENYL-TEICHOIC ACID--PEPTIDOGLYCAN TEICHOIC ACID TRANSFERASE TAGU"/>
    <property type="match status" value="1"/>
</dbReference>
<dbReference type="NCBIfam" id="TIGR00350">
    <property type="entry name" value="lytR_cpsA_psr"/>
    <property type="match status" value="1"/>
</dbReference>
<feature type="region of interest" description="Disordered" evidence="2">
    <location>
        <begin position="1"/>
        <end position="29"/>
    </location>
</feature>
<feature type="transmembrane region" description="Helical" evidence="3">
    <location>
        <begin position="134"/>
        <end position="158"/>
    </location>
</feature>
<dbReference type="Proteomes" id="UP000460435">
    <property type="component" value="Unassembled WGS sequence"/>
</dbReference>
<feature type="transmembrane region" description="Helical" evidence="3">
    <location>
        <begin position="64"/>
        <end position="81"/>
    </location>
</feature>
<evidence type="ECO:0000313" key="5">
    <source>
        <dbReference type="EMBL" id="NDL57439.1"/>
    </source>
</evidence>
<dbReference type="Gene3D" id="3.40.630.190">
    <property type="entry name" value="LCP protein"/>
    <property type="match status" value="1"/>
</dbReference>
<feature type="compositionally biased region" description="Acidic residues" evidence="2">
    <location>
        <begin position="479"/>
        <end position="506"/>
    </location>
</feature>
<feature type="domain" description="Cell envelope-related transcriptional attenuator" evidence="4">
    <location>
        <begin position="200"/>
        <end position="371"/>
    </location>
</feature>
<dbReference type="PANTHER" id="PTHR33392:SF6">
    <property type="entry name" value="POLYISOPRENYL-TEICHOIC ACID--PEPTIDOGLYCAN TEICHOIC ACID TRANSFERASE TAGU"/>
    <property type="match status" value="1"/>
</dbReference>
<proteinExistence type="inferred from homology"/>
<dbReference type="Pfam" id="PF03816">
    <property type="entry name" value="LytR_cpsA_psr"/>
    <property type="match status" value="1"/>
</dbReference>
<dbReference type="AlphaFoldDB" id="A0A7K3M2F9"/>
<protein>
    <submittedName>
        <fullName evidence="5">LytR family transcriptional regulator</fullName>
    </submittedName>
</protein>